<keyword evidence="3" id="KW-1185">Reference proteome</keyword>
<proteinExistence type="predicted"/>
<sequence length="182" mass="19487">MLSQIFTLSLLGFAASAIGTETPMPIPLNITAISSRDGYSVFECWQLASIPVDAMSAANYAIGETTKATWSRIEPRTHIGEAWAPHVQLSVILNGLIRITSPFPDPAAEHGAKGDRPESRVAYIMPGTLKSSVLIAADLKSISTLAGHLTEFPSDEPTVLVQVPFEGDRAPEHTVLYEGACI</sequence>
<reference evidence="2" key="1">
    <citation type="submission" date="2023-06" db="EMBL/GenBank/DDBJ databases">
        <title>Genome-scale phylogeny and comparative genomics of the fungal order Sordariales.</title>
        <authorList>
            <consortium name="Lawrence Berkeley National Laboratory"/>
            <person name="Hensen N."/>
            <person name="Bonometti L."/>
            <person name="Westerberg I."/>
            <person name="Brannstrom I.O."/>
            <person name="Guillou S."/>
            <person name="Cros-Aarteil S."/>
            <person name="Calhoun S."/>
            <person name="Haridas S."/>
            <person name="Kuo A."/>
            <person name="Mondo S."/>
            <person name="Pangilinan J."/>
            <person name="Riley R."/>
            <person name="Labutti K."/>
            <person name="Andreopoulos B."/>
            <person name="Lipzen A."/>
            <person name="Chen C."/>
            <person name="Yanf M."/>
            <person name="Daum C."/>
            <person name="Ng V."/>
            <person name="Clum A."/>
            <person name="Steindorff A."/>
            <person name="Ohm R."/>
            <person name="Martin F."/>
            <person name="Silar P."/>
            <person name="Natvig D."/>
            <person name="Lalanne C."/>
            <person name="Gautier V."/>
            <person name="Ament-Velasquez S.L."/>
            <person name="Kruys A."/>
            <person name="Hutchinson M.I."/>
            <person name="Powell A.J."/>
            <person name="Barry K."/>
            <person name="Miller A.N."/>
            <person name="Grigoriev I.V."/>
            <person name="Debuchy R."/>
            <person name="Gladieux P."/>
            <person name="Thoren M.H."/>
            <person name="Johannesson H."/>
        </authorList>
    </citation>
    <scope>NUCLEOTIDE SEQUENCE</scope>
    <source>
        <strain evidence="2">SMH2532-1</strain>
    </source>
</reference>
<organism evidence="2 3">
    <name type="scientific">Cercophora newfieldiana</name>
    <dbReference type="NCBI Taxonomy" id="92897"/>
    <lineage>
        <taxon>Eukaryota</taxon>
        <taxon>Fungi</taxon>
        <taxon>Dikarya</taxon>
        <taxon>Ascomycota</taxon>
        <taxon>Pezizomycotina</taxon>
        <taxon>Sordariomycetes</taxon>
        <taxon>Sordariomycetidae</taxon>
        <taxon>Sordariales</taxon>
        <taxon>Lasiosphaeriaceae</taxon>
        <taxon>Cercophora</taxon>
    </lineage>
</organism>
<protein>
    <recommendedName>
        <fullName evidence="4">Small secreted protein</fullName>
    </recommendedName>
</protein>
<dbReference type="AlphaFoldDB" id="A0AA40CJD9"/>
<feature type="chain" id="PRO_5041211434" description="Small secreted protein" evidence="1">
    <location>
        <begin position="20"/>
        <end position="182"/>
    </location>
</feature>
<dbReference type="EMBL" id="JAULSV010000006">
    <property type="protein sequence ID" value="KAK0640580.1"/>
    <property type="molecule type" value="Genomic_DNA"/>
</dbReference>
<keyword evidence="1" id="KW-0732">Signal</keyword>
<evidence type="ECO:0000256" key="1">
    <source>
        <dbReference type="SAM" id="SignalP"/>
    </source>
</evidence>
<feature type="signal peptide" evidence="1">
    <location>
        <begin position="1"/>
        <end position="19"/>
    </location>
</feature>
<evidence type="ECO:0000313" key="3">
    <source>
        <dbReference type="Proteomes" id="UP001174936"/>
    </source>
</evidence>
<name>A0AA40CJD9_9PEZI</name>
<gene>
    <name evidence="2" type="ORF">B0T16DRAFT_460754</name>
</gene>
<accession>A0AA40CJD9</accession>
<comment type="caution">
    <text evidence="2">The sequence shown here is derived from an EMBL/GenBank/DDBJ whole genome shotgun (WGS) entry which is preliminary data.</text>
</comment>
<evidence type="ECO:0000313" key="2">
    <source>
        <dbReference type="EMBL" id="KAK0640580.1"/>
    </source>
</evidence>
<evidence type="ECO:0008006" key="4">
    <source>
        <dbReference type="Google" id="ProtNLM"/>
    </source>
</evidence>
<dbReference type="Proteomes" id="UP001174936">
    <property type="component" value="Unassembled WGS sequence"/>
</dbReference>